<dbReference type="InterPro" id="IPR025332">
    <property type="entry name" value="DUF4238"/>
</dbReference>
<reference evidence="1" key="1">
    <citation type="submission" date="2018-11" db="EMBL/GenBank/DDBJ databases">
        <authorList>
            <consortium name="Genoscope - CEA"/>
            <person name="William W."/>
        </authorList>
    </citation>
    <scope>NUCLEOTIDE SEQUENCE [LARGE SCALE GENOMIC DNA]</scope>
    <source>
        <strain evidence="1">T9AD</strain>
    </source>
</reference>
<protein>
    <submittedName>
        <fullName evidence="1">Uncharacterized protein</fullName>
    </submittedName>
</protein>
<gene>
    <name evidence="1" type="ORF">POT9AD_5281</name>
</gene>
<name>A0A653BC54_ECTOL</name>
<dbReference type="AlphaFoldDB" id="A0A653BC54"/>
<organism evidence="1">
    <name type="scientific">Ectopseudomonas oleovorans</name>
    <name type="common">Pseudomonas oleovorans</name>
    <dbReference type="NCBI Taxonomy" id="301"/>
    <lineage>
        <taxon>Bacteria</taxon>
        <taxon>Pseudomonadati</taxon>
        <taxon>Pseudomonadota</taxon>
        <taxon>Gammaproteobacteria</taxon>
        <taxon>Pseudomonadales</taxon>
        <taxon>Pseudomonadaceae</taxon>
        <taxon>Ectopseudomonas</taxon>
    </lineage>
</organism>
<sequence length="323" mass="37242">MQTDLKSNHHYVYKNYLNGWAIEGAKKGVFYLTKKRSVARDSAAGLCVERDFYRFLPILDEDLELFDKFISVFGEHHRESSWRMISEFYELSRMHCFLSRAEQTDEVVKLIQLIEKNTLEDRHAMIEGAAKSILERLWSGDFNALAESDDCAVFAHFLGSQALRNKGPKIESMRRLAGISHKDIEMVNRLNGFWSRYWSVIVCLLSENMGANIFGSIRRGRYEFLVNGTDIPFITSDRPINNIHPDEIGKKTAPDMMDLYYPLSPRLAFHLPEVFSGCRVIRDVSSDEVDRFNVLVARASFGTIVSTTRESIERYKREVSVQS</sequence>
<dbReference type="EMBL" id="LR130779">
    <property type="protein sequence ID" value="VDN66256.1"/>
    <property type="molecule type" value="Genomic_DNA"/>
</dbReference>
<dbReference type="Pfam" id="PF14022">
    <property type="entry name" value="DUF4238"/>
    <property type="match status" value="1"/>
</dbReference>
<proteinExistence type="predicted"/>
<evidence type="ECO:0000313" key="1">
    <source>
        <dbReference type="EMBL" id="VDN66256.1"/>
    </source>
</evidence>
<dbReference type="OrthoDB" id="7556813at2"/>
<accession>A0A653BC54</accession>